<name>A0AAV3YZH9_9GAST</name>
<dbReference type="EMBL" id="BLXT01001714">
    <property type="protein sequence ID" value="GFN87543.1"/>
    <property type="molecule type" value="Genomic_DNA"/>
</dbReference>
<feature type="region of interest" description="Disordered" evidence="1">
    <location>
        <begin position="101"/>
        <end position="121"/>
    </location>
</feature>
<accession>A0AAV3YZH9</accession>
<evidence type="ECO:0000313" key="2">
    <source>
        <dbReference type="EMBL" id="GFN87543.1"/>
    </source>
</evidence>
<organism evidence="2 3">
    <name type="scientific">Plakobranchus ocellatus</name>
    <dbReference type="NCBI Taxonomy" id="259542"/>
    <lineage>
        <taxon>Eukaryota</taxon>
        <taxon>Metazoa</taxon>
        <taxon>Spiralia</taxon>
        <taxon>Lophotrochozoa</taxon>
        <taxon>Mollusca</taxon>
        <taxon>Gastropoda</taxon>
        <taxon>Heterobranchia</taxon>
        <taxon>Euthyneura</taxon>
        <taxon>Panpulmonata</taxon>
        <taxon>Sacoglossa</taxon>
        <taxon>Placobranchoidea</taxon>
        <taxon>Plakobranchidae</taxon>
        <taxon>Plakobranchus</taxon>
    </lineage>
</organism>
<keyword evidence="3" id="KW-1185">Reference proteome</keyword>
<sequence length="153" mass="16968">MRNSETTKSVNAHGAYRYQDLDNFYLTPAGDTCEQCANENRLLDPPKYRCCSHTHDMIGYRGEATLFLSFPCSHERKPTRTGNVTSVVTRARDVLTGCSTQQPPPYPLPQAKTNDEGTLKASSKPQYLIRISIPGTVSHEVASGKLANHLQMP</sequence>
<gene>
    <name evidence="2" type="ORF">PoB_001404900</name>
</gene>
<comment type="caution">
    <text evidence="2">The sequence shown here is derived from an EMBL/GenBank/DDBJ whole genome shotgun (WGS) entry which is preliminary data.</text>
</comment>
<protein>
    <submittedName>
        <fullName evidence="2">Uncharacterized protein</fullName>
    </submittedName>
</protein>
<proteinExistence type="predicted"/>
<dbReference type="Proteomes" id="UP000735302">
    <property type="component" value="Unassembled WGS sequence"/>
</dbReference>
<evidence type="ECO:0000313" key="3">
    <source>
        <dbReference type="Proteomes" id="UP000735302"/>
    </source>
</evidence>
<reference evidence="2 3" key="1">
    <citation type="journal article" date="2021" name="Elife">
        <title>Chloroplast acquisition without the gene transfer in kleptoplastic sea slugs, Plakobranchus ocellatus.</title>
        <authorList>
            <person name="Maeda T."/>
            <person name="Takahashi S."/>
            <person name="Yoshida T."/>
            <person name="Shimamura S."/>
            <person name="Takaki Y."/>
            <person name="Nagai Y."/>
            <person name="Toyoda A."/>
            <person name="Suzuki Y."/>
            <person name="Arimoto A."/>
            <person name="Ishii H."/>
            <person name="Satoh N."/>
            <person name="Nishiyama T."/>
            <person name="Hasebe M."/>
            <person name="Maruyama T."/>
            <person name="Minagawa J."/>
            <person name="Obokata J."/>
            <person name="Shigenobu S."/>
        </authorList>
    </citation>
    <scope>NUCLEOTIDE SEQUENCE [LARGE SCALE GENOMIC DNA]</scope>
</reference>
<evidence type="ECO:0000256" key="1">
    <source>
        <dbReference type="SAM" id="MobiDB-lite"/>
    </source>
</evidence>
<dbReference type="AlphaFoldDB" id="A0AAV3YZH9"/>